<evidence type="ECO:0000256" key="3">
    <source>
        <dbReference type="ARBA" id="ARBA00022692"/>
    </source>
</evidence>
<dbReference type="Gene3D" id="1.20.1250.20">
    <property type="entry name" value="MFS general substrate transporter like domains"/>
    <property type="match status" value="1"/>
</dbReference>
<protein>
    <recommendedName>
        <fullName evidence="8">Major facilitator superfamily (MFS) profile domain-containing protein</fullName>
    </recommendedName>
</protein>
<feature type="transmembrane region" description="Helical" evidence="7">
    <location>
        <begin position="139"/>
        <end position="160"/>
    </location>
</feature>
<reference evidence="9" key="1">
    <citation type="submission" date="2021-03" db="EMBL/GenBank/DDBJ databases">
        <title>Draft genome sequence of rust myrtle Austropuccinia psidii MF-1, a brazilian biotype.</title>
        <authorList>
            <person name="Quecine M.C."/>
            <person name="Pachon D.M.R."/>
            <person name="Bonatelli M.L."/>
            <person name="Correr F.H."/>
            <person name="Franceschini L.M."/>
            <person name="Leite T.F."/>
            <person name="Margarido G.R.A."/>
            <person name="Almeida C.A."/>
            <person name="Ferrarezi J.A."/>
            <person name="Labate C.A."/>
        </authorList>
    </citation>
    <scope>NUCLEOTIDE SEQUENCE</scope>
    <source>
        <strain evidence="9">MF-1</strain>
    </source>
</reference>
<feature type="transmembrane region" description="Helical" evidence="7">
    <location>
        <begin position="364"/>
        <end position="383"/>
    </location>
</feature>
<feature type="transmembrane region" description="Helical" evidence="7">
    <location>
        <begin position="296"/>
        <end position="318"/>
    </location>
</feature>
<evidence type="ECO:0000256" key="5">
    <source>
        <dbReference type="ARBA" id="ARBA00023136"/>
    </source>
</evidence>
<dbReference type="PROSITE" id="PS50850">
    <property type="entry name" value="MFS"/>
    <property type="match status" value="1"/>
</dbReference>
<feature type="transmembrane region" description="Helical" evidence="7">
    <location>
        <begin position="81"/>
        <end position="103"/>
    </location>
</feature>
<dbReference type="SUPFAM" id="SSF103473">
    <property type="entry name" value="MFS general substrate transporter"/>
    <property type="match status" value="1"/>
</dbReference>
<feature type="transmembrane region" description="Helical" evidence="7">
    <location>
        <begin position="44"/>
        <end position="69"/>
    </location>
</feature>
<comment type="caution">
    <text evidence="9">The sequence shown here is derived from an EMBL/GenBank/DDBJ whole genome shotgun (WGS) entry which is preliminary data.</text>
</comment>
<evidence type="ECO:0000313" key="9">
    <source>
        <dbReference type="EMBL" id="MBW0464635.1"/>
    </source>
</evidence>
<dbReference type="GO" id="GO:0016020">
    <property type="term" value="C:membrane"/>
    <property type="evidence" value="ECO:0007669"/>
    <property type="project" value="UniProtKB-SubCell"/>
</dbReference>
<feature type="transmembrane region" description="Helical" evidence="7">
    <location>
        <begin position="211"/>
        <end position="235"/>
    </location>
</feature>
<feature type="transmembrane region" description="Helical" evidence="7">
    <location>
        <begin position="172"/>
        <end position="191"/>
    </location>
</feature>
<evidence type="ECO:0000256" key="6">
    <source>
        <dbReference type="SAM" id="MobiDB-lite"/>
    </source>
</evidence>
<evidence type="ECO:0000256" key="2">
    <source>
        <dbReference type="ARBA" id="ARBA00022448"/>
    </source>
</evidence>
<keyword evidence="4 7" id="KW-1133">Transmembrane helix</keyword>
<dbReference type="AlphaFoldDB" id="A0A9Q3GES4"/>
<evidence type="ECO:0000256" key="1">
    <source>
        <dbReference type="ARBA" id="ARBA00004141"/>
    </source>
</evidence>
<dbReference type="GO" id="GO:0022857">
    <property type="term" value="F:transmembrane transporter activity"/>
    <property type="evidence" value="ECO:0007669"/>
    <property type="project" value="InterPro"/>
</dbReference>
<gene>
    <name evidence="9" type="ORF">O181_004350</name>
</gene>
<keyword evidence="5 7" id="KW-0472">Membrane</keyword>
<dbReference type="PANTHER" id="PTHR23504">
    <property type="entry name" value="MAJOR FACILITATOR SUPERFAMILY DOMAIN-CONTAINING PROTEIN 10"/>
    <property type="match status" value="1"/>
</dbReference>
<sequence>MASITRYRTSAQPNPVRHASETQEDQEIVVSPTNRFKNLPVFQLLVICFIRLCEPISFTTIAPMVPFMIAQFKPSLSEKQIGFYSGALDSTFSLCQFLTIIVWGKISDRIGRKPVLIIGLIGVCLSTIGFGFSKGVQGMLINRAIGGLLNGNIAVIKSAIGEIATSENQALAFSFIHISFSVGSVLGGYLSQPANRFPHSWFAHATFWKEYPWLLPCVVSAMVTALGVLVTLICLEETLISKKARHSEREPLLHRIPDDVQEGCDQNYEVESPLKSQVSISGLLKDRNLVAILSNYSLLSFQTIALDALILLFAYTPIRSGGIGFSASNIGLALSLSGILSLLAQFGFFVPLQKRYGTIKLYRLCMSSYPIIFWLFPVVHLVARAETHSKNSTHIGAWIGFSIILFLKCTANIVFSCNMILVNSAAPTQDALGTINGLAQSCASFVRAVGPITASNLFALSVLHQSFLDGNGVFVLFGAICIASSLNSFTIKDGATLDCPTLRRLGVKKNTSSYQLEKGLLSRHIHL</sequence>
<dbReference type="Proteomes" id="UP000765509">
    <property type="component" value="Unassembled WGS sequence"/>
</dbReference>
<evidence type="ECO:0000259" key="8">
    <source>
        <dbReference type="PROSITE" id="PS50850"/>
    </source>
</evidence>
<organism evidence="9 10">
    <name type="scientific">Austropuccinia psidii MF-1</name>
    <dbReference type="NCBI Taxonomy" id="1389203"/>
    <lineage>
        <taxon>Eukaryota</taxon>
        <taxon>Fungi</taxon>
        <taxon>Dikarya</taxon>
        <taxon>Basidiomycota</taxon>
        <taxon>Pucciniomycotina</taxon>
        <taxon>Pucciniomycetes</taxon>
        <taxon>Pucciniales</taxon>
        <taxon>Sphaerophragmiaceae</taxon>
        <taxon>Austropuccinia</taxon>
    </lineage>
</organism>
<keyword evidence="10" id="KW-1185">Reference proteome</keyword>
<evidence type="ECO:0000313" key="10">
    <source>
        <dbReference type="Proteomes" id="UP000765509"/>
    </source>
</evidence>
<dbReference type="CDD" id="cd17330">
    <property type="entry name" value="MFS_SLC46_TetA_like"/>
    <property type="match status" value="1"/>
</dbReference>
<dbReference type="OrthoDB" id="419616at2759"/>
<feature type="region of interest" description="Disordered" evidence="6">
    <location>
        <begin position="1"/>
        <end position="24"/>
    </location>
</feature>
<evidence type="ECO:0000256" key="7">
    <source>
        <dbReference type="SAM" id="Phobius"/>
    </source>
</evidence>
<keyword evidence="3 7" id="KW-0812">Transmembrane</keyword>
<proteinExistence type="predicted"/>
<feature type="transmembrane region" description="Helical" evidence="7">
    <location>
        <begin position="395"/>
        <end position="415"/>
    </location>
</feature>
<dbReference type="PANTHER" id="PTHR23504:SF15">
    <property type="entry name" value="MAJOR FACILITATOR SUPERFAMILY (MFS) PROFILE DOMAIN-CONTAINING PROTEIN"/>
    <property type="match status" value="1"/>
</dbReference>
<comment type="subcellular location">
    <subcellularLocation>
        <location evidence="1">Membrane</location>
        <topology evidence="1">Multi-pass membrane protein</topology>
    </subcellularLocation>
</comment>
<dbReference type="InterPro" id="IPR011701">
    <property type="entry name" value="MFS"/>
</dbReference>
<accession>A0A9Q3GES4</accession>
<dbReference type="InterPro" id="IPR020846">
    <property type="entry name" value="MFS_dom"/>
</dbReference>
<feature type="domain" description="Major facilitator superfamily (MFS) profile" evidence="8">
    <location>
        <begin position="43"/>
        <end position="496"/>
    </location>
</feature>
<evidence type="ECO:0000256" key="4">
    <source>
        <dbReference type="ARBA" id="ARBA00022989"/>
    </source>
</evidence>
<dbReference type="EMBL" id="AVOT02000835">
    <property type="protein sequence ID" value="MBW0464635.1"/>
    <property type="molecule type" value="Genomic_DNA"/>
</dbReference>
<dbReference type="Pfam" id="PF07690">
    <property type="entry name" value="MFS_1"/>
    <property type="match status" value="1"/>
</dbReference>
<dbReference type="InterPro" id="IPR036259">
    <property type="entry name" value="MFS_trans_sf"/>
</dbReference>
<feature type="compositionally biased region" description="Polar residues" evidence="6">
    <location>
        <begin position="1"/>
        <end position="13"/>
    </location>
</feature>
<feature type="transmembrane region" description="Helical" evidence="7">
    <location>
        <begin position="330"/>
        <end position="352"/>
    </location>
</feature>
<feature type="transmembrane region" description="Helical" evidence="7">
    <location>
        <begin position="115"/>
        <end position="133"/>
    </location>
</feature>
<name>A0A9Q3GES4_9BASI</name>
<keyword evidence="2" id="KW-0813">Transport</keyword>